<dbReference type="GeneID" id="14923773"/>
<dbReference type="Proteomes" id="UP000011083">
    <property type="component" value="Unassembled WGS sequence"/>
</dbReference>
<evidence type="ECO:0000256" key="1">
    <source>
        <dbReference type="SAM" id="MobiDB-lite"/>
    </source>
</evidence>
<sequence length="144" mass="15934">MSKKQGKVLRPASFENPLHRSDQGKGVKPIHPSTTDPKYTPPSFQAAGKGEDADLLQTEEDEALRDQSYAIGALPDDIESRELGQMHGDVRHFKKQLSGGVLEELRETPQPRHDSGSLVDKEDKALLHDRILAQDPADGLPYNE</sequence>
<protein>
    <submittedName>
        <fullName evidence="2">Uncharacterized protein</fullName>
    </submittedName>
</protein>
<evidence type="ECO:0000313" key="3">
    <source>
        <dbReference type="Proteomes" id="UP000011083"/>
    </source>
</evidence>
<keyword evidence="3" id="KW-1185">Reference proteome</keyword>
<reference evidence="2 3" key="1">
    <citation type="journal article" date="2013" name="Genome Biol.">
        <title>Genome of Acanthamoeba castellanii highlights extensive lateral gene transfer and early evolution of tyrosine kinase signaling.</title>
        <authorList>
            <person name="Clarke M."/>
            <person name="Lohan A.J."/>
            <person name="Liu B."/>
            <person name="Lagkouvardos I."/>
            <person name="Roy S."/>
            <person name="Zafar N."/>
            <person name="Bertelli C."/>
            <person name="Schilde C."/>
            <person name="Kianianmomeni A."/>
            <person name="Burglin T.R."/>
            <person name="Frech C."/>
            <person name="Turcotte B."/>
            <person name="Kopec K.O."/>
            <person name="Synnott J.M."/>
            <person name="Choo C."/>
            <person name="Paponov I."/>
            <person name="Finkler A."/>
            <person name="Soon Heng Tan C."/>
            <person name="Hutchins A.P."/>
            <person name="Weinmeier T."/>
            <person name="Rattei T."/>
            <person name="Chu J.S."/>
            <person name="Gimenez G."/>
            <person name="Irimia M."/>
            <person name="Rigden D.J."/>
            <person name="Fitzpatrick D.A."/>
            <person name="Lorenzo-Morales J."/>
            <person name="Bateman A."/>
            <person name="Chiu C.H."/>
            <person name="Tang P."/>
            <person name="Hegemann P."/>
            <person name="Fromm H."/>
            <person name="Raoult D."/>
            <person name="Greub G."/>
            <person name="Miranda-Saavedra D."/>
            <person name="Chen N."/>
            <person name="Nash P."/>
            <person name="Ginger M.L."/>
            <person name="Horn M."/>
            <person name="Schaap P."/>
            <person name="Caler L."/>
            <person name="Loftus B."/>
        </authorList>
    </citation>
    <scope>NUCLEOTIDE SEQUENCE [LARGE SCALE GENOMIC DNA]</scope>
    <source>
        <strain evidence="2 3">Neff</strain>
    </source>
</reference>
<dbReference type="AlphaFoldDB" id="L8HC45"/>
<feature type="region of interest" description="Disordered" evidence="1">
    <location>
        <begin position="103"/>
        <end position="122"/>
    </location>
</feature>
<gene>
    <name evidence="2" type="ORF">ACA1_150020</name>
</gene>
<dbReference type="KEGG" id="acan:ACA1_150020"/>
<feature type="compositionally biased region" description="Acidic residues" evidence="1">
    <location>
        <begin position="53"/>
        <end position="62"/>
    </location>
</feature>
<feature type="region of interest" description="Disordered" evidence="1">
    <location>
        <begin position="1"/>
        <end position="62"/>
    </location>
</feature>
<evidence type="ECO:0000313" key="2">
    <source>
        <dbReference type="EMBL" id="ELR22812.1"/>
    </source>
</evidence>
<accession>L8HC45</accession>
<organism evidence="2 3">
    <name type="scientific">Acanthamoeba castellanii (strain ATCC 30010 / Neff)</name>
    <dbReference type="NCBI Taxonomy" id="1257118"/>
    <lineage>
        <taxon>Eukaryota</taxon>
        <taxon>Amoebozoa</taxon>
        <taxon>Discosea</taxon>
        <taxon>Longamoebia</taxon>
        <taxon>Centramoebida</taxon>
        <taxon>Acanthamoebidae</taxon>
        <taxon>Acanthamoeba</taxon>
    </lineage>
</organism>
<name>L8HC45_ACACF</name>
<dbReference type="VEuPathDB" id="AmoebaDB:ACA1_150020"/>
<proteinExistence type="predicted"/>
<dbReference type="EMBL" id="KB007870">
    <property type="protein sequence ID" value="ELR22812.1"/>
    <property type="molecule type" value="Genomic_DNA"/>
</dbReference>
<dbReference type="RefSeq" id="XP_004351589.1">
    <property type="nucleotide sequence ID" value="XM_004351537.1"/>
</dbReference>